<evidence type="ECO:0000313" key="10">
    <source>
        <dbReference type="Proteomes" id="UP000298061"/>
    </source>
</evidence>
<dbReference type="SUPFAM" id="SSF56672">
    <property type="entry name" value="DNA/RNA polymerases"/>
    <property type="match status" value="1"/>
</dbReference>
<keyword evidence="6" id="KW-0694">RNA-binding</keyword>
<evidence type="ECO:0000313" key="9">
    <source>
        <dbReference type="EMBL" id="TFY74308.1"/>
    </source>
</evidence>
<evidence type="ECO:0000256" key="1">
    <source>
        <dbReference type="ARBA" id="ARBA00022679"/>
    </source>
</evidence>
<name>A0A4Y9ZLA1_9AGAM</name>
<proteinExistence type="predicted"/>
<dbReference type="Gene3D" id="3.30.420.10">
    <property type="entry name" value="Ribonuclease H-like superfamily/Ribonuclease H"/>
    <property type="match status" value="1"/>
</dbReference>
<dbReference type="GO" id="GO:0004519">
    <property type="term" value="F:endonuclease activity"/>
    <property type="evidence" value="ECO:0007669"/>
    <property type="project" value="UniProtKB-KW"/>
</dbReference>
<dbReference type="AlphaFoldDB" id="A0A4Y9ZLA1"/>
<evidence type="ECO:0000256" key="7">
    <source>
        <dbReference type="ARBA" id="ARBA00022918"/>
    </source>
</evidence>
<accession>A0A4Y9ZLA1</accession>
<keyword evidence="3" id="KW-0540">Nuclease</keyword>
<gene>
    <name evidence="9" type="ORF">EWM64_g9704</name>
</gene>
<dbReference type="GO" id="GO:0003723">
    <property type="term" value="F:RNA binding"/>
    <property type="evidence" value="ECO:0007669"/>
    <property type="project" value="UniProtKB-KW"/>
</dbReference>
<dbReference type="SUPFAM" id="SSF53098">
    <property type="entry name" value="Ribonuclease H-like"/>
    <property type="match status" value="1"/>
</dbReference>
<dbReference type="InterPro" id="IPR050951">
    <property type="entry name" value="Retrovirus_Pol_polyprotein"/>
</dbReference>
<keyword evidence="1" id="KW-0808">Transferase</keyword>
<dbReference type="GO" id="GO:0005634">
    <property type="term" value="C:nucleus"/>
    <property type="evidence" value="ECO:0007669"/>
    <property type="project" value="UniProtKB-ARBA"/>
</dbReference>
<dbReference type="Pfam" id="PF00078">
    <property type="entry name" value="RVT_1"/>
    <property type="match status" value="1"/>
</dbReference>
<dbReference type="PANTHER" id="PTHR37984:SF5">
    <property type="entry name" value="PROTEIN NYNRIN-LIKE"/>
    <property type="match status" value="1"/>
</dbReference>
<sequence length="892" mass="99529">MHEDSRPYSTFYVKGRGYFWYLRMPFGMTSMPASFAYVTGIHMHNLLTAQVMELFVDDGGAAADSFQEMMAKLRTIFTRVHERNLSLSADKSSFFMSEVVFAGARVGPQGVLPDLSKLTAVVDWPQPQHALNLVLFLGLTGHFRDLVKDYARLEAPLRDLLHNIGIPPQASKSTYRWVMEGHTLAEHWTPLHTATFLHLKAALTAEPVLHGPCWDGTPFTVTSDGCKDGFTAVLTQKFQYQLPNGKAVCKSHPIVFASKRTSPSEEKYKLFLLEFAALKFALDKFADIIWGLLVIVEMDCQALRDILLSDGLNATHARWHDGILAYQIIDVKHLPGKLNVVADGLSRKGEGLPHEAGDGSDWMVNKDWEASRGLVNDVMTLAVEHNPEHQPLFERFKAEPLFTEVLKALTGQFTSEMRLRDKRRAMHHSSEYFLEAGKLWQLPGHATRGRLHVECMSKAKAKELAYVQHIAGGHWGRDSIKVALMDRVCSPGLDASIMAAIKECPQCKNYGAPHLHALFKPVTRHHPFELLVGDYLSMPKATGKFHTVGLFLDTFFQHIWAFKFTVSGSAKTMMSCLHNIFQNFVPPETFMSDNGSHFKNAEVRAFCEKWKVKHHVIATYSPWVNGLVEGTNKLLIHVLACLAAPGLGEDDYIAMTPEDLPKHWPDHLDEAVRIFNNRLLPAFKFTPKELLLGITVNTPPSTIAEATSVIRPGDADTHIAYVVQQHLDGYEAIIKHVLHHKSAFDRQLLQRHSGEVLFYNGQLVQIYQNQLEFTVSSNSKLQAKWTPPHCIASRLRNAYKVVTLDGQPAKGTPISARHLRAFMPRPGSVLETEQHEFEEALQVAAMQAEAEHVEAEQAEAAGLVAEVPDADGGAVGVGGDRGIAMFEGGIME</sequence>
<dbReference type="GO" id="GO:0015074">
    <property type="term" value="P:DNA integration"/>
    <property type="evidence" value="ECO:0007669"/>
    <property type="project" value="InterPro"/>
</dbReference>
<dbReference type="InterPro" id="IPR012337">
    <property type="entry name" value="RNaseH-like_sf"/>
</dbReference>
<dbReference type="Pfam" id="PF17917">
    <property type="entry name" value="RT_RNaseH"/>
    <property type="match status" value="1"/>
</dbReference>
<dbReference type="EMBL" id="SFCI01002162">
    <property type="protein sequence ID" value="TFY74308.1"/>
    <property type="molecule type" value="Genomic_DNA"/>
</dbReference>
<comment type="caution">
    <text evidence="9">The sequence shown here is derived from an EMBL/GenBank/DDBJ whole genome shotgun (WGS) entry which is preliminary data.</text>
</comment>
<evidence type="ECO:0000256" key="6">
    <source>
        <dbReference type="ARBA" id="ARBA00022884"/>
    </source>
</evidence>
<evidence type="ECO:0000259" key="8">
    <source>
        <dbReference type="PROSITE" id="PS50994"/>
    </source>
</evidence>
<keyword evidence="10" id="KW-1185">Reference proteome</keyword>
<keyword evidence="4" id="KW-0255">Endonuclease</keyword>
<dbReference type="Pfam" id="PF00665">
    <property type="entry name" value="rve"/>
    <property type="match status" value="1"/>
</dbReference>
<keyword evidence="7" id="KW-0695">RNA-directed DNA polymerase</keyword>
<dbReference type="STRING" id="135208.A0A4Y9ZLA1"/>
<evidence type="ECO:0000256" key="4">
    <source>
        <dbReference type="ARBA" id="ARBA00022759"/>
    </source>
</evidence>
<reference evidence="9 10" key="1">
    <citation type="submission" date="2019-02" db="EMBL/GenBank/DDBJ databases">
        <title>Genome sequencing of the rare red list fungi Hericium alpestre (H. flagellum).</title>
        <authorList>
            <person name="Buettner E."/>
            <person name="Kellner H."/>
        </authorList>
    </citation>
    <scope>NUCLEOTIDE SEQUENCE [LARGE SCALE GENOMIC DNA]</scope>
    <source>
        <strain evidence="9 10">DSM 108284</strain>
    </source>
</reference>
<feature type="domain" description="Integrase catalytic" evidence="8">
    <location>
        <begin position="523"/>
        <end position="695"/>
    </location>
</feature>
<dbReference type="InterPro" id="IPR043502">
    <property type="entry name" value="DNA/RNA_pol_sf"/>
</dbReference>
<protein>
    <recommendedName>
        <fullName evidence="8">Integrase catalytic domain-containing protein</fullName>
    </recommendedName>
</protein>
<dbReference type="GO" id="GO:0003964">
    <property type="term" value="F:RNA-directed DNA polymerase activity"/>
    <property type="evidence" value="ECO:0007669"/>
    <property type="project" value="UniProtKB-KW"/>
</dbReference>
<dbReference type="InterPro" id="IPR043128">
    <property type="entry name" value="Rev_trsase/Diguanyl_cyclase"/>
</dbReference>
<dbReference type="Gene3D" id="3.30.70.270">
    <property type="match status" value="2"/>
</dbReference>
<dbReference type="InterPro" id="IPR001584">
    <property type="entry name" value="Integrase_cat-core"/>
</dbReference>
<keyword evidence="2" id="KW-0548">Nucleotidyltransferase</keyword>
<evidence type="ECO:0000256" key="2">
    <source>
        <dbReference type="ARBA" id="ARBA00022695"/>
    </source>
</evidence>
<dbReference type="PROSITE" id="PS50994">
    <property type="entry name" value="INTEGRASE"/>
    <property type="match status" value="1"/>
</dbReference>
<dbReference type="Proteomes" id="UP000298061">
    <property type="component" value="Unassembled WGS sequence"/>
</dbReference>
<organism evidence="9 10">
    <name type="scientific">Hericium alpestre</name>
    <dbReference type="NCBI Taxonomy" id="135208"/>
    <lineage>
        <taxon>Eukaryota</taxon>
        <taxon>Fungi</taxon>
        <taxon>Dikarya</taxon>
        <taxon>Basidiomycota</taxon>
        <taxon>Agaricomycotina</taxon>
        <taxon>Agaricomycetes</taxon>
        <taxon>Russulales</taxon>
        <taxon>Hericiaceae</taxon>
        <taxon>Hericium</taxon>
    </lineage>
</organism>
<dbReference type="OrthoDB" id="3363652at2759"/>
<dbReference type="InterPro" id="IPR041373">
    <property type="entry name" value="RT_RNaseH"/>
</dbReference>
<dbReference type="PANTHER" id="PTHR37984">
    <property type="entry name" value="PROTEIN CBG26694"/>
    <property type="match status" value="1"/>
</dbReference>
<dbReference type="InterPro" id="IPR000477">
    <property type="entry name" value="RT_dom"/>
</dbReference>
<dbReference type="InterPro" id="IPR036397">
    <property type="entry name" value="RNaseH_sf"/>
</dbReference>
<evidence type="ECO:0000256" key="5">
    <source>
        <dbReference type="ARBA" id="ARBA00022801"/>
    </source>
</evidence>
<dbReference type="GO" id="GO:0016787">
    <property type="term" value="F:hydrolase activity"/>
    <property type="evidence" value="ECO:0007669"/>
    <property type="project" value="UniProtKB-KW"/>
</dbReference>
<keyword evidence="5" id="KW-0378">Hydrolase</keyword>
<evidence type="ECO:0000256" key="3">
    <source>
        <dbReference type="ARBA" id="ARBA00022722"/>
    </source>
</evidence>